<name>A0A9P7UT80_9AGAR</name>
<dbReference type="GeneID" id="66075975"/>
<evidence type="ECO:0000313" key="2">
    <source>
        <dbReference type="Proteomes" id="UP001049176"/>
    </source>
</evidence>
<dbReference type="AlphaFoldDB" id="A0A9P7UT80"/>
<reference evidence="1" key="1">
    <citation type="journal article" date="2021" name="Genome Biol. Evol.">
        <title>The assembled and annotated genome of the fairy-ring fungus Marasmius oreades.</title>
        <authorList>
            <person name="Hiltunen M."/>
            <person name="Ament-Velasquez S.L."/>
            <person name="Johannesson H."/>
        </authorList>
    </citation>
    <scope>NUCLEOTIDE SEQUENCE</scope>
    <source>
        <strain evidence="1">03SP1</strain>
    </source>
</reference>
<accession>A0A9P7UT80</accession>
<proteinExistence type="predicted"/>
<organism evidence="1 2">
    <name type="scientific">Marasmius oreades</name>
    <name type="common">fairy-ring Marasmius</name>
    <dbReference type="NCBI Taxonomy" id="181124"/>
    <lineage>
        <taxon>Eukaryota</taxon>
        <taxon>Fungi</taxon>
        <taxon>Dikarya</taxon>
        <taxon>Basidiomycota</taxon>
        <taxon>Agaricomycotina</taxon>
        <taxon>Agaricomycetes</taxon>
        <taxon>Agaricomycetidae</taxon>
        <taxon>Agaricales</taxon>
        <taxon>Marasmiineae</taxon>
        <taxon>Marasmiaceae</taxon>
        <taxon>Marasmius</taxon>
    </lineage>
</organism>
<dbReference type="EMBL" id="CM032184">
    <property type="protein sequence ID" value="KAG7093213.1"/>
    <property type="molecule type" value="Genomic_DNA"/>
</dbReference>
<comment type="caution">
    <text evidence="1">The sequence shown here is derived from an EMBL/GenBank/DDBJ whole genome shotgun (WGS) entry which is preliminary data.</text>
</comment>
<gene>
    <name evidence="1" type="ORF">E1B28_006899</name>
</gene>
<evidence type="ECO:0000313" key="1">
    <source>
        <dbReference type="EMBL" id="KAG7093213.1"/>
    </source>
</evidence>
<dbReference type="RefSeq" id="XP_043009683.1">
    <property type="nucleotide sequence ID" value="XM_043151603.1"/>
</dbReference>
<protein>
    <submittedName>
        <fullName evidence="1">Uncharacterized protein</fullName>
    </submittedName>
</protein>
<dbReference type="KEGG" id="more:E1B28_006899"/>
<dbReference type="Proteomes" id="UP001049176">
    <property type="component" value="Chromosome 4"/>
</dbReference>
<keyword evidence="2" id="KW-1185">Reference proteome</keyword>
<sequence length="101" mass="11691">MSLPTTEIQDDFEEPFDWTNIYHHDPPNEDEIEHNIDWDDGLAWAKLLAQLRGMTGLVMSTLVIPTMKMQRARKWKLLRAAVRVMKNTTQSSLRIKALGNV</sequence>